<reference evidence="1" key="1">
    <citation type="submission" date="2022-02" db="EMBL/GenBank/DDBJ databases">
        <title>Plant Genome Project.</title>
        <authorList>
            <person name="Zhang R.-G."/>
        </authorList>
    </citation>
    <scope>NUCLEOTIDE SEQUENCE</scope>
    <source>
        <strain evidence="1">AT1</strain>
    </source>
</reference>
<gene>
    <name evidence="1" type="ORF">RHMOL_Rhmol08G0239200</name>
</gene>
<comment type="caution">
    <text evidence="1">The sequence shown here is derived from an EMBL/GenBank/DDBJ whole genome shotgun (WGS) entry which is preliminary data.</text>
</comment>
<dbReference type="Proteomes" id="UP001062846">
    <property type="component" value="Chromosome 8"/>
</dbReference>
<dbReference type="EMBL" id="CM046395">
    <property type="protein sequence ID" value="KAI8543702.1"/>
    <property type="molecule type" value="Genomic_DNA"/>
</dbReference>
<organism evidence="1 2">
    <name type="scientific">Rhododendron molle</name>
    <name type="common">Chinese azalea</name>
    <name type="synonym">Azalea mollis</name>
    <dbReference type="NCBI Taxonomy" id="49168"/>
    <lineage>
        <taxon>Eukaryota</taxon>
        <taxon>Viridiplantae</taxon>
        <taxon>Streptophyta</taxon>
        <taxon>Embryophyta</taxon>
        <taxon>Tracheophyta</taxon>
        <taxon>Spermatophyta</taxon>
        <taxon>Magnoliopsida</taxon>
        <taxon>eudicotyledons</taxon>
        <taxon>Gunneridae</taxon>
        <taxon>Pentapetalae</taxon>
        <taxon>asterids</taxon>
        <taxon>Ericales</taxon>
        <taxon>Ericaceae</taxon>
        <taxon>Ericoideae</taxon>
        <taxon>Rhodoreae</taxon>
        <taxon>Rhododendron</taxon>
    </lineage>
</organism>
<protein>
    <submittedName>
        <fullName evidence="1">Uncharacterized protein</fullName>
    </submittedName>
</protein>
<accession>A0ACC0MT93</accession>
<evidence type="ECO:0000313" key="2">
    <source>
        <dbReference type="Proteomes" id="UP001062846"/>
    </source>
</evidence>
<evidence type="ECO:0000313" key="1">
    <source>
        <dbReference type="EMBL" id="KAI8543702.1"/>
    </source>
</evidence>
<name>A0ACC0MT93_RHOML</name>
<sequence length="53" mass="5416">MSPSGRPSNPPPPPPKEAPPTEEVSVTTIDYIWGASTGLGLEISTPNLSLASA</sequence>
<keyword evidence="2" id="KW-1185">Reference proteome</keyword>
<proteinExistence type="predicted"/>